<keyword evidence="1" id="KW-0472">Membrane</keyword>
<keyword evidence="1" id="KW-1133">Transmembrane helix</keyword>
<proteinExistence type="predicted"/>
<dbReference type="AlphaFoldDB" id="A0A1I2B0A4"/>
<dbReference type="Pfam" id="PF14717">
    <property type="entry name" value="DUF4465"/>
    <property type="match status" value="1"/>
</dbReference>
<dbReference type="Proteomes" id="UP000181976">
    <property type="component" value="Unassembled WGS sequence"/>
</dbReference>
<dbReference type="RefSeq" id="WP_010527389.1">
    <property type="nucleotide sequence ID" value="NZ_AFSL01000043.1"/>
</dbReference>
<dbReference type="PROSITE" id="PS51257">
    <property type="entry name" value="PROKAR_LIPOPROTEIN"/>
    <property type="match status" value="1"/>
</dbReference>
<dbReference type="STRING" id="385682.SAMN05444380_11256"/>
<dbReference type="InParanoid" id="A0A1I2B0A4"/>
<evidence type="ECO:0008006" key="4">
    <source>
        <dbReference type="Google" id="ProtNLM"/>
    </source>
</evidence>
<organism evidence="2 3">
    <name type="scientific">Thermophagus xiamenensis</name>
    <dbReference type="NCBI Taxonomy" id="385682"/>
    <lineage>
        <taxon>Bacteria</taxon>
        <taxon>Pseudomonadati</taxon>
        <taxon>Bacteroidota</taxon>
        <taxon>Bacteroidia</taxon>
        <taxon>Marinilabiliales</taxon>
        <taxon>Marinilabiliaceae</taxon>
        <taxon>Thermophagus</taxon>
    </lineage>
</organism>
<dbReference type="EMBL" id="FONA01000012">
    <property type="protein sequence ID" value="SFE49469.1"/>
    <property type="molecule type" value="Genomic_DNA"/>
</dbReference>
<keyword evidence="1" id="KW-0812">Transmembrane</keyword>
<protein>
    <recommendedName>
        <fullName evidence="4">DUF4465 domain-containing protein</fullName>
    </recommendedName>
</protein>
<evidence type="ECO:0000313" key="3">
    <source>
        <dbReference type="Proteomes" id="UP000181976"/>
    </source>
</evidence>
<accession>A0A1I2B0A4</accession>
<evidence type="ECO:0000313" key="2">
    <source>
        <dbReference type="EMBL" id="SFE49469.1"/>
    </source>
</evidence>
<dbReference type="Gene3D" id="2.60.120.1350">
    <property type="entry name" value="Protein of unknown function DUF4465"/>
    <property type="match status" value="1"/>
</dbReference>
<reference evidence="2 3" key="1">
    <citation type="submission" date="2016-10" db="EMBL/GenBank/DDBJ databases">
        <authorList>
            <person name="de Groot N.N."/>
        </authorList>
    </citation>
    <scope>NUCLEOTIDE SEQUENCE [LARGE SCALE GENOMIC DNA]</scope>
    <source>
        <strain evidence="2 3">DSM 19012</strain>
    </source>
</reference>
<feature type="transmembrane region" description="Helical" evidence="1">
    <location>
        <begin position="12"/>
        <end position="32"/>
    </location>
</feature>
<dbReference type="InterPro" id="IPR027828">
    <property type="entry name" value="DUF4465"/>
</dbReference>
<dbReference type="eggNOG" id="COG3291">
    <property type="taxonomic scope" value="Bacteria"/>
</dbReference>
<name>A0A1I2B0A4_9BACT</name>
<dbReference type="OrthoDB" id="975232at2"/>
<sequence>MNNRLTNNNLIIRKRVIIFQLILISIIGLLGACKDNEKEIPPPEIYLAGSDEEIEVNLGNTIVLKPQITYNYDAIYEWRKNGQKLDVSGQFLTDTAINLGNIEYFFKVITPYGSDSMTINVDVIILADFNELALSTETDTFHIGPFDNAGFSYKEIFFSNTFINDTTWEGFGISNMGSSSSDLEDISPFSVYASQDQSDYFLLVRYPNGSDSNYPTIQFNEGQDHLLKSIDINNSTLGRYLMKFGSDQFERMGGSGSNNADWCKVTIRGIDAQGEITGSVDFFLADYRFDNNKRDYIIEDWTTVDLSDLNKVNKIEFILSSSKTDDSGNMVTPEIFCIDNLKIL</sequence>
<gene>
    <name evidence="2" type="ORF">SAMN05444380_11256</name>
</gene>
<evidence type="ECO:0000256" key="1">
    <source>
        <dbReference type="SAM" id="Phobius"/>
    </source>
</evidence>
<keyword evidence="3" id="KW-1185">Reference proteome</keyword>